<dbReference type="AlphaFoldDB" id="A0A9D1U546"/>
<evidence type="ECO:0000313" key="2">
    <source>
        <dbReference type="Proteomes" id="UP000886822"/>
    </source>
</evidence>
<dbReference type="EMBL" id="DXGJ01000054">
    <property type="protein sequence ID" value="HIW72371.1"/>
    <property type="molecule type" value="Genomic_DNA"/>
</dbReference>
<organism evidence="1 2">
    <name type="scientific">Candidatus Levilactobacillus faecigallinarum</name>
    <dbReference type="NCBI Taxonomy" id="2838638"/>
    <lineage>
        <taxon>Bacteria</taxon>
        <taxon>Bacillati</taxon>
        <taxon>Bacillota</taxon>
        <taxon>Bacilli</taxon>
        <taxon>Lactobacillales</taxon>
        <taxon>Lactobacillaceae</taxon>
        <taxon>Levilactobacillus</taxon>
    </lineage>
</organism>
<comment type="caution">
    <text evidence="1">The sequence shown here is derived from an EMBL/GenBank/DDBJ whole genome shotgun (WGS) entry which is preliminary data.</text>
</comment>
<accession>A0A9D1U546</accession>
<gene>
    <name evidence="1" type="ORF">H9875_07065</name>
</gene>
<name>A0A9D1U546_9LACO</name>
<protein>
    <submittedName>
        <fullName evidence="1">Uncharacterized protein</fullName>
    </submittedName>
</protein>
<sequence>MPPGFFFDNGDGQRRMVGSWKVAGYHHASEAEPTCPSVVSLLLAGVF</sequence>
<reference evidence="1" key="1">
    <citation type="journal article" date="2021" name="PeerJ">
        <title>Extensive microbial diversity within the chicken gut microbiome revealed by metagenomics and culture.</title>
        <authorList>
            <person name="Gilroy R."/>
            <person name="Ravi A."/>
            <person name="Getino M."/>
            <person name="Pursley I."/>
            <person name="Horton D.L."/>
            <person name="Alikhan N.F."/>
            <person name="Baker D."/>
            <person name="Gharbi K."/>
            <person name="Hall N."/>
            <person name="Watson M."/>
            <person name="Adriaenssens E.M."/>
            <person name="Foster-Nyarko E."/>
            <person name="Jarju S."/>
            <person name="Secka A."/>
            <person name="Antonio M."/>
            <person name="Oren A."/>
            <person name="Chaudhuri R.R."/>
            <person name="La Ragione R."/>
            <person name="Hildebrand F."/>
            <person name="Pallen M.J."/>
        </authorList>
    </citation>
    <scope>NUCLEOTIDE SEQUENCE</scope>
    <source>
        <strain evidence="1">CHK173-259</strain>
    </source>
</reference>
<reference evidence="1" key="2">
    <citation type="submission" date="2021-04" db="EMBL/GenBank/DDBJ databases">
        <authorList>
            <person name="Gilroy R."/>
        </authorList>
    </citation>
    <scope>NUCLEOTIDE SEQUENCE</scope>
    <source>
        <strain evidence="1">CHK173-259</strain>
    </source>
</reference>
<dbReference type="Proteomes" id="UP000886822">
    <property type="component" value="Unassembled WGS sequence"/>
</dbReference>
<evidence type="ECO:0000313" key="1">
    <source>
        <dbReference type="EMBL" id="HIW72371.1"/>
    </source>
</evidence>
<proteinExistence type="predicted"/>